<dbReference type="EMBL" id="FOIZ01000001">
    <property type="protein sequence ID" value="SEW25997.1"/>
    <property type="molecule type" value="Genomic_DNA"/>
</dbReference>
<keyword evidence="10" id="KW-1185">Reference proteome</keyword>
<keyword evidence="8" id="KW-0732">Signal</keyword>
<dbReference type="GO" id="GO:0015562">
    <property type="term" value="F:efflux transmembrane transporter activity"/>
    <property type="evidence" value="ECO:0007669"/>
    <property type="project" value="InterPro"/>
</dbReference>
<comment type="subcellular location">
    <subcellularLocation>
        <location evidence="1">Cell outer membrane</location>
    </subcellularLocation>
</comment>
<evidence type="ECO:0000256" key="2">
    <source>
        <dbReference type="ARBA" id="ARBA00007613"/>
    </source>
</evidence>
<evidence type="ECO:0000256" key="7">
    <source>
        <dbReference type="ARBA" id="ARBA00023237"/>
    </source>
</evidence>
<proteinExistence type="inferred from homology"/>
<dbReference type="Gene3D" id="1.20.1600.10">
    <property type="entry name" value="Outer membrane efflux proteins (OEP)"/>
    <property type="match status" value="1"/>
</dbReference>
<gene>
    <name evidence="9" type="ORF">SAMN04488515_1894</name>
</gene>
<dbReference type="InterPro" id="IPR051906">
    <property type="entry name" value="TolC-like"/>
</dbReference>
<feature type="signal peptide" evidence="8">
    <location>
        <begin position="1"/>
        <end position="23"/>
    </location>
</feature>
<evidence type="ECO:0000256" key="1">
    <source>
        <dbReference type="ARBA" id="ARBA00004442"/>
    </source>
</evidence>
<dbReference type="GO" id="GO:0015288">
    <property type="term" value="F:porin activity"/>
    <property type="evidence" value="ECO:0007669"/>
    <property type="project" value="TreeGrafter"/>
</dbReference>
<protein>
    <submittedName>
        <fullName evidence="9">Outer membrane protein</fullName>
    </submittedName>
</protein>
<evidence type="ECO:0000313" key="9">
    <source>
        <dbReference type="EMBL" id="SEW25997.1"/>
    </source>
</evidence>
<dbReference type="STRING" id="364200.SAMN04488515_1894"/>
<evidence type="ECO:0000313" key="10">
    <source>
        <dbReference type="Proteomes" id="UP000199167"/>
    </source>
</evidence>
<dbReference type="GO" id="GO:0009279">
    <property type="term" value="C:cell outer membrane"/>
    <property type="evidence" value="ECO:0007669"/>
    <property type="project" value="UniProtKB-SubCell"/>
</dbReference>
<accession>A0A1I0QGM8</accession>
<keyword evidence="7" id="KW-0998">Cell outer membrane</keyword>
<reference evidence="9 10" key="1">
    <citation type="submission" date="2016-10" db="EMBL/GenBank/DDBJ databases">
        <authorList>
            <person name="de Groot N.N."/>
        </authorList>
    </citation>
    <scope>NUCLEOTIDE SEQUENCE [LARGE SCALE GENOMIC DNA]</scope>
    <source>
        <strain evidence="9 10">DSM 17925</strain>
    </source>
</reference>
<dbReference type="GO" id="GO:1990281">
    <property type="term" value="C:efflux pump complex"/>
    <property type="evidence" value="ECO:0007669"/>
    <property type="project" value="TreeGrafter"/>
</dbReference>
<dbReference type="Proteomes" id="UP000199167">
    <property type="component" value="Unassembled WGS sequence"/>
</dbReference>
<evidence type="ECO:0000256" key="3">
    <source>
        <dbReference type="ARBA" id="ARBA00022448"/>
    </source>
</evidence>
<keyword evidence="6" id="KW-0472">Membrane</keyword>
<dbReference type="PANTHER" id="PTHR30026">
    <property type="entry name" value="OUTER MEMBRANE PROTEIN TOLC"/>
    <property type="match status" value="1"/>
</dbReference>
<name>A0A1I0QGM8_9RHOB</name>
<keyword evidence="3" id="KW-0813">Transport</keyword>
<evidence type="ECO:0000256" key="4">
    <source>
        <dbReference type="ARBA" id="ARBA00022452"/>
    </source>
</evidence>
<dbReference type="RefSeq" id="WP_089993154.1">
    <property type="nucleotide sequence ID" value="NZ_FOIZ01000001.1"/>
</dbReference>
<dbReference type="Pfam" id="PF02321">
    <property type="entry name" value="OEP"/>
    <property type="match status" value="2"/>
</dbReference>
<dbReference type="InterPro" id="IPR010130">
    <property type="entry name" value="T1SS_OMP_TolC"/>
</dbReference>
<dbReference type="PANTHER" id="PTHR30026:SF22">
    <property type="entry name" value="OUTER MEMBRANE EFFLUX PROTEIN"/>
    <property type="match status" value="1"/>
</dbReference>
<dbReference type="OrthoDB" id="9789368at2"/>
<dbReference type="NCBIfam" id="TIGR01844">
    <property type="entry name" value="type_I_sec_TolC"/>
    <property type="match status" value="1"/>
</dbReference>
<evidence type="ECO:0000256" key="6">
    <source>
        <dbReference type="ARBA" id="ARBA00023136"/>
    </source>
</evidence>
<dbReference type="InterPro" id="IPR003423">
    <property type="entry name" value="OMP_efflux"/>
</dbReference>
<keyword evidence="4" id="KW-1134">Transmembrane beta strand</keyword>
<keyword evidence="5" id="KW-0812">Transmembrane</keyword>
<organism evidence="9 10">
    <name type="scientific">Cognatiyoonia koreensis</name>
    <dbReference type="NCBI Taxonomy" id="364200"/>
    <lineage>
        <taxon>Bacteria</taxon>
        <taxon>Pseudomonadati</taxon>
        <taxon>Pseudomonadota</taxon>
        <taxon>Alphaproteobacteria</taxon>
        <taxon>Rhodobacterales</taxon>
        <taxon>Paracoccaceae</taxon>
        <taxon>Cognatiyoonia</taxon>
    </lineage>
</organism>
<evidence type="ECO:0000256" key="8">
    <source>
        <dbReference type="SAM" id="SignalP"/>
    </source>
</evidence>
<evidence type="ECO:0000256" key="5">
    <source>
        <dbReference type="ARBA" id="ARBA00022692"/>
    </source>
</evidence>
<dbReference type="SUPFAM" id="SSF56954">
    <property type="entry name" value="Outer membrane efflux proteins (OEP)"/>
    <property type="match status" value="1"/>
</dbReference>
<sequence>MTIRKSISAVTAAIAMTFSAAIAQAETLADALTYAYEHSGLLEQNRALLRAADEDVAVAVAATLPVINWSANAQAQEPRAQGADLIQLSAQISAELVLYDGGGNKLAIEAQKETVLATRQSLRNVEQQVLLRAVQAYMNVRRDTEFVALRENNVRLITQEFRAAQDRFDVGEVTRTDVALAEARLAAARSLLAAAQGNLARSAEEFRVAVGRGPSNPTPASPAPVSRGIADAKAFAVRNHPSILESRHAVSAAELNIQRAEAAYNPRVTLNGQVGVDGDLNDGRSIGITASGPIYQGGRLSAQVRQFMARRDATRAGLHIVRHNVEQEVGNAFSFLEVARASRQASDQQTRAATVAFRGVREEATLGARTTLDVLNAEQELLDARANTIAAQADEVVASYSLLAAMGLLTAEHLRLPVQQYDPAAYYNLVKDAPVVVSEQGQALDRVLRAIGDN</sequence>
<comment type="similarity">
    <text evidence="2">Belongs to the outer membrane factor (OMF) (TC 1.B.17) family.</text>
</comment>
<dbReference type="AlphaFoldDB" id="A0A1I0QGM8"/>
<feature type="chain" id="PRO_5011480851" evidence="8">
    <location>
        <begin position="24"/>
        <end position="454"/>
    </location>
</feature>